<proteinExistence type="predicted"/>
<name>M0B6K1_NATA1</name>
<sequence>MVDYTATELQDIVSRLEEKDAVTVTDKHIERRSTTI</sequence>
<reference evidence="1 2" key="1">
    <citation type="journal article" date="2014" name="PLoS Genet.">
        <title>Phylogenetically driven sequencing of extremely halophilic archaea reveals strategies for static and dynamic osmo-response.</title>
        <authorList>
            <person name="Becker E.A."/>
            <person name="Seitzer P.M."/>
            <person name="Tritt A."/>
            <person name="Larsen D."/>
            <person name="Krusor M."/>
            <person name="Yao A.I."/>
            <person name="Wu D."/>
            <person name="Madern D."/>
            <person name="Eisen J.A."/>
            <person name="Darling A.E."/>
            <person name="Facciotti M.T."/>
        </authorList>
    </citation>
    <scope>NUCLEOTIDE SEQUENCE [LARGE SCALE GENOMIC DNA]</scope>
    <source>
        <strain evidence="1 2">DSM 12278</strain>
    </source>
</reference>
<evidence type="ECO:0000313" key="2">
    <source>
        <dbReference type="Proteomes" id="UP000011554"/>
    </source>
</evidence>
<comment type="caution">
    <text evidence="1">The sequence shown here is derived from an EMBL/GenBank/DDBJ whole genome shotgun (WGS) entry which is preliminary data.</text>
</comment>
<evidence type="ECO:0000313" key="1">
    <source>
        <dbReference type="EMBL" id="ELZ05279.1"/>
    </source>
</evidence>
<keyword evidence="2" id="KW-1185">Reference proteome</keyword>
<protein>
    <submittedName>
        <fullName evidence="1">Uncharacterized protein</fullName>
    </submittedName>
</protein>
<gene>
    <name evidence="1" type="ORF">C481_03147</name>
</gene>
<organism evidence="1 2">
    <name type="scientific">Natrialba asiatica (strain ATCC 700177 / DSM 12278 / JCM 9576 / FERM P-10747 / NBRC 102637 / 172P1)</name>
    <dbReference type="NCBI Taxonomy" id="29540"/>
    <lineage>
        <taxon>Archaea</taxon>
        <taxon>Methanobacteriati</taxon>
        <taxon>Methanobacteriota</taxon>
        <taxon>Stenosarchaea group</taxon>
        <taxon>Halobacteria</taxon>
        <taxon>Halobacteriales</taxon>
        <taxon>Natrialbaceae</taxon>
        <taxon>Natrialba</taxon>
    </lineage>
</organism>
<dbReference type="AlphaFoldDB" id="M0B6K1"/>
<accession>M0B6K1</accession>
<dbReference type="Proteomes" id="UP000011554">
    <property type="component" value="Unassembled WGS sequence"/>
</dbReference>
<dbReference type="EMBL" id="AOIO01000009">
    <property type="protein sequence ID" value="ELZ05279.1"/>
    <property type="molecule type" value="Genomic_DNA"/>
</dbReference>